<keyword evidence="2 4" id="KW-0689">Ribosomal protein</keyword>
<gene>
    <name evidence="4" type="ORF">PHJA_002126800</name>
</gene>
<dbReference type="Proteomes" id="UP000653305">
    <property type="component" value="Unassembled WGS sequence"/>
</dbReference>
<sequence length="88" mass="9986">MNIRAGKGFSLEDLKNSDSTLEELATTSQVSCAFLLIVPEKPTFDLVKVIDELKSFKAYDKLRFERTNARYVGVKAKREAEAETKEKK</sequence>
<accession>A0A830CGI6</accession>
<reference evidence="4" key="1">
    <citation type="submission" date="2020-07" db="EMBL/GenBank/DDBJ databases">
        <title>Ethylene signaling mediates host invasion by parasitic plants.</title>
        <authorList>
            <person name="Yoshida S."/>
        </authorList>
    </citation>
    <scope>NUCLEOTIDE SEQUENCE</scope>
    <source>
        <strain evidence="4">Okayama</strain>
    </source>
</reference>
<proteinExistence type="inferred from homology"/>
<dbReference type="AlphaFoldDB" id="A0A830CGI6"/>
<dbReference type="GO" id="GO:0022625">
    <property type="term" value="C:cytosolic large ribosomal subunit"/>
    <property type="evidence" value="ECO:0007669"/>
    <property type="project" value="TreeGrafter"/>
</dbReference>
<dbReference type="InterPro" id="IPR001380">
    <property type="entry name" value="Ribosomal_eL13"/>
</dbReference>
<evidence type="ECO:0000313" key="4">
    <source>
        <dbReference type="EMBL" id="GFP99827.1"/>
    </source>
</evidence>
<keyword evidence="5" id="KW-1185">Reference proteome</keyword>
<name>A0A830CGI6_9LAMI</name>
<dbReference type="Gene3D" id="1.20.5.110">
    <property type="match status" value="1"/>
</dbReference>
<organism evidence="4 5">
    <name type="scientific">Phtheirospermum japonicum</name>
    <dbReference type="NCBI Taxonomy" id="374723"/>
    <lineage>
        <taxon>Eukaryota</taxon>
        <taxon>Viridiplantae</taxon>
        <taxon>Streptophyta</taxon>
        <taxon>Embryophyta</taxon>
        <taxon>Tracheophyta</taxon>
        <taxon>Spermatophyta</taxon>
        <taxon>Magnoliopsida</taxon>
        <taxon>eudicotyledons</taxon>
        <taxon>Gunneridae</taxon>
        <taxon>Pentapetalae</taxon>
        <taxon>asterids</taxon>
        <taxon>lamiids</taxon>
        <taxon>Lamiales</taxon>
        <taxon>Orobanchaceae</taxon>
        <taxon>Orobanchaceae incertae sedis</taxon>
        <taxon>Phtheirospermum</taxon>
    </lineage>
</organism>
<keyword evidence="3" id="KW-0687">Ribonucleoprotein</keyword>
<evidence type="ECO:0000256" key="1">
    <source>
        <dbReference type="ARBA" id="ARBA00005640"/>
    </source>
</evidence>
<dbReference type="GO" id="GO:0003723">
    <property type="term" value="F:RNA binding"/>
    <property type="evidence" value="ECO:0007669"/>
    <property type="project" value="TreeGrafter"/>
</dbReference>
<comment type="similarity">
    <text evidence="1">Belongs to the eukaryotic ribosomal protein eL13 family.</text>
</comment>
<dbReference type="GO" id="GO:0006412">
    <property type="term" value="P:translation"/>
    <property type="evidence" value="ECO:0007669"/>
    <property type="project" value="InterPro"/>
</dbReference>
<protein>
    <submittedName>
        <fullName evidence="4">60S ribosomal protein l13-1</fullName>
    </submittedName>
</protein>
<dbReference type="OrthoDB" id="10264538at2759"/>
<evidence type="ECO:0000313" key="5">
    <source>
        <dbReference type="Proteomes" id="UP000653305"/>
    </source>
</evidence>
<dbReference type="EMBL" id="BMAC01000590">
    <property type="protein sequence ID" value="GFP99827.1"/>
    <property type="molecule type" value="Genomic_DNA"/>
</dbReference>
<evidence type="ECO:0000256" key="3">
    <source>
        <dbReference type="ARBA" id="ARBA00023274"/>
    </source>
</evidence>
<evidence type="ECO:0000256" key="2">
    <source>
        <dbReference type="ARBA" id="ARBA00022980"/>
    </source>
</evidence>
<dbReference type="GO" id="GO:0003735">
    <property type="term" value="F:structural constituent of ribosome"/>
    <property type="evidence" value="ECO:0007669"/>
    <property type="project" value="InterPro"/>
</dbReference>
<dbReference type="FunFam" id="1.20.5.110:FF:000003">
    <property type="entry name" value="60S ribosomal protein L13"/>
    <property type="match status" value="1"/>
</dbReference>
<comment type="caution">
    <text evidence="4">The sequence shown here is derived from an EMBL/GenBank/DDBJ whole genome shotgun (WGS) entry which is preliminary data.</text>
</comment>
<dbReference type="PANTHER" id="PTHR11722:SF0">
    <property type="entry name" value="LARGE RIBOSOMAL SUBUNIT PROTEIN EL13"/>
    <property type="match status" value="1"/>
</dbReference>
<dbReference type="PANTHER" id="PTHR11722">
    <property type="entry name" value="60S RIBOSOMAL PROTEIN L13"/>
    <property type="match status" value="1"/>
</dbReference>